<name>A0A5J4Z7P7_PORPP</name>
<reference evidence="2" key="1">
    <citation type="journal article" date="2019" name="Nat. Commun.">
        <title>Expansion of phycobilisome linker gene families in mesophilic red algae.</title>
        <authorList>
            <person name="Lee J."/>
            <person name="Kim D."/>
            <person name="Bhattacharya D."/>
            <person name="Yoon H.S."/>
        </authorList>
    </citation>
    <scope>NUCLEOTIDE SEQUENCE [LARGE SCALE GENOMIC DNA]</scope>
    <source>
        <strain evidence="2">CCMP 1328</strain>
    </source>
</reference>
<dbReference type="EMBL" id="VRMN01000001">
    <property type="protein sequence ID" value="KAA8499756.1"/>
    <property type="molecule type" value="Genomic_DNA"/>
</dbReference>
<dbReference type="InterPro" id="IPR002800">
    <property type="entry name" value="Rv2949c-like"/>
</dbReference>
<proteinExistence type="predicted"/>
<protein>
    <submittedName>
        <fullName evidence="1">Protein ycf21</fullName>
    </submittedName>
</protein>
<evidence type="ECO:0000313" key="1">
    <source>
        <dbReference type="EMBL" id="KAA8499756.1"/>
    </source>
</evidence>
<keyword evidence="2" id="KW-1185">Reference proteome</keyword>
<dbReference type="InterPro" id="IPR028978">
    <property type="entry name" value="Chorismate_lyase_/UTRA_dom_sf"/>
</dbReference>
<dbReference type="Pfam" id="PF01947">
    <property type="entry name" value="Rv2949c-like"/>
    <property type="match status" value="1"/>
</dbReference>
<dbReference type="AlphaFoldDB" id="A0A5J4Z7P7"/>
<evidence type="ECO:0000313" key="2">
    <source>
        <dbReference type="Proteomes" id="UP000324585"/>
    </source>
</evidence>
<comment type="caution">
    <text evidence="1">The sequence shown here is derived from an EMBL/GenBank/DDBJ whole genome shotgun (WGS) entry which is preliminary data.</text>
</comment>
<organism evidence="1 2">
    <name type="scientific">Porphyridium purpureum</name>
    <name type="common">Red alga</name>
    <name type="synonym">Porphyridium cruentum</name>
    <dbReference type="NCBI Taxonomy" id="35688"/>
    <lineage>
        <taxon>Eukaryota</taxon>
        <taxon>Rhodophyta</taxon>
        <taxon>Bangiophyceae</taxon>
        <taxon>Porphyridiales</taxon>
        <taxon>Porphyridiaceae</taxon>
        <taxon>Porphyridium</taxon>
    </lineage>
</organism>
<dbReference type="OrthoDB" id="89176at2759"/>
<dbReference type="Proteomes" id="UP000324585">
    <property type="component" value="Unassembled WGS sequence"/>
</dbReference>
<accession>A0A5J4Z7P7</accession>
<gene>
    <name evidence="1" type="ORF">FVE85_7341</name>
</gene>
<sequence>MVALHFQCLSVTPKCGYSGTHISSRCVRALRYELCMNGSDDGNATRRTVGKQNVAGRVLPISHTLVSVLQGSEARTPQLARELKDVHPILRLMIVSDGSVTIGLEALTRAPTEVAILAQEEIGPTQLSVDVSESSFTEINATPCQEQPQQLQLEADVSALLQPEGGQPASALLRRQVLLSSAPESGRTMPAVYACSWWRKQDAERMLRERSLPIWKSLTVERVELHRELRCVYRIHSQELANAFGVPEIDETGTASVSSLVRGEMCARHYIFWHNKQPLAVIFECFNPVFFETWNVNCSLETAS</sequence>
<dbReference type="Gene3D" id="3.40.1410.10">
    <property type="entry name" value="Chorismate lyase-like"/>
    <property type="match status" value="1"/>
</dbReference>
<dbReference type="SUPFAM" id="SSF64288">
    <property type="entry name" value="Chorismate lyase-like"/>
    <property type="match status" value="1"/>
</dbReference>